<dbReference type="PROSITE" id="PS51257">
    <property type="entry name" value="PROKAR_LIPOPROTEIN"/>
    <property type="match status" value="1"/>
</dbReference>
<dbReference type="PANTHER" id="PTHR30632">
    <property type="entry name" value="MOLYBDATE-BINDING PERIPLASMIC PROTEIN"/>
    <property type="match status" value="1"/>
</dbReference>
<keyword evidence="3" id="KW-0732">Signal</keyword>
<sequence>MKKRILSFVAITTLAGCQASSTEETSELLIMAAASLSDALEELKESYEEETGVELTINYGASGQLRQQIQQGAPADLFLSASTTDMEQVEEELIESTPLLENQLVLITVPELADEVQGLDQLVAVDYRHLAIGQPETVPAGRYAKQVLENEDLWDEVEERIIYGKDVRQVLTYVETGNADVGLVYATDARNSADQVVEITTAPAGSHDPIIYPLGLLEASEEAEHFYQWLQQEEALTVFEQYGFQRGQ</sequence>
<evidence type="ECO:0000256" key="2">
    <source>
        <dbReference type="ARBA" id="ARBA00022723"/>
    </source>
</evidence>
<gene>
    <name evidence="4" type="ORF">JOC54_002946</name>
</gene>
<proteinExistence type="inferred from homology"/>
<dbReference type="RefSeq" id="WP_204466859.1">
    <property type="nucleotide sequence ID" value="NZ_JAFBCV010000009.1"/>
</dbReference>
<evidence type="ECO:0000313" key="4">
    <source>
        <dbReference type="EMBL" id="MBM7839666.1"/>
    </source>
</evidence>
<protein>
    <submittedName>
        <fullName evidence="4">Molybdate transport system substrate-binding protein</fullName>
    </submittedName>
</protein>
<comment type="caution">
    <text evidence="4">The sequence shown here is derived from an EMBL/GenBank/DDBJ whole genome shotgun (WGS) entry which is preliminary data.</text>
</comment>
<accession>A0ABS2SXB3</accession>
<dbReference type="InterPro" id="IPR005950">
    <property type="entry name" value="ModA"/>
</dbReference>
<dbReference type="InterPro" id="IPR050682">
    <property type="entry name" value="ModA/WtpA"/>
</dbReference>
<evidence type="ECO:0000256" key="3">
    <source>
        <dbReference type="ARBA" id="ARBA00022729"/>
    </source>
</evidence>
<dbReference type="PANTHER" id="PTHR30632:SF0">
    <property type="entry name" value="SULFATE-BINDING PROTEIN"/>
    <property type="match status" value="1"/>
</dbReference>
<name>A0ABS2SXB3_9BACI</name>
<dbReference type="Gene3D" id="3.40.190.10">
    <property type="entry name" value="Periplasmic binding protein-like II"/>
    <property type="match status" value="2"/>
</dbReference>
<reference evidence="4" key="1">
    <citation type="submission" date="2021-01" db="EMBL/GenBank/DDBJ databases">
        <title>Genomic Encyclopedia of Type Strains, Phase IV (KMG-IV): sequencing the most valuable type-strain genomes for metagenomic binning, comparative biology and taxonomic classification.</title>
        <authorList>
            <person name="Goeker M."/>
        </authorList>
    </citation>
    <scope>NUCLEOTIDE SEQUENCE</scope>
    <source>
        <strain evidence="4">DSM 21943</strain>
    </source>
</reference>
<dbReference type="Pfam" id="PF13531">
    <property type="entry name" value="SBP_bac_11"/>
    <property type="match status" value="1"/>
</dbReference>
<keyword evidence="2" id="KW-0479">Metal-binding</keyword>
<dbReference type="EMBL" id="JAFBCV010000009">
    <property type="protein sequence ID" value="MBM7839666.1"/>
    <property type="molecule type" value="Genomic_DNA"/>
</dbReference>
<keyword evidence="5" id="KW-1185">Reference proteome</keyword>
<organism evidence="4 5">
    <name type="scientific">Shouchella xiaoxiensis</name>
    <dbReference type="NCBI Taxonomy" id="766895"/>
    <lineage>
        <taxon>Bacteria</taxon>
        <taxon>Bacillati</taxon>
        <taxon>Bacillota</taxon>
        <taxon>Bacilli</taxon>
        <taxon>Bacillales</taxon>
        <taxon>Bacillaceae</taxon>
        <taxon>Shouchella</taxon>
    </lineage>
</organism>
<evidence type="ECO:0000313" key="5">
    <source>
        <dbReference type="Proteomes" id="UP001179280"/>
    </source>
</evidence>
<dbReference type="PIRSF" id="PIRSF004846">
    <property type="entry name" value="ModA"/>
    <property type="match status" value="1"/>
</dbReference>
<comment type="similarity">
    <text evidence="1">Belongs to the bacterial solute-binding protein ModA family.</text>
</comment>
<evidence type="ECO:0000256" key="1">
    <source>
        <dbReference type="ARBA" id="ARBA00009175"/>
    </source>
</evidence>
<dbReference type="SUPFAM" id="SSF53850">
    <property type="entry name" value="Periplasmic binding protein-like II"/>
    <property type="match status" value="1"/>
</dbReference>
<dbReference type="NCBIfam" id="TIGR01256">
    <property type="entry name" value="modA"/>
    <property type="match status" value="1"/>
</dbReference>
<dbReference type="Proteomes" id="UP001179280">
    <property type="component" value="Unassembled WGS sequence"/>
</dbReference>